<dbReference type="GO" id="GO:0005634">
    <property type="term" value="C:nucleus"/>
    <property type="evidence" value="ECO:0007669"/>
    <property type="project" value="UniProtKB-SubCell"/>
</dbReference>
<evidence type="ECO:0000259" key="12">
    <source>
        <dbReference type="PROSITE" id="PS50016"/>
    </source>
</evidence>
<dbReference type="SUPFAM" id="SSF57850">
    <property type="entry name" value="RING/U-box"/>
    <property type="match status" value="1"/>
</dbReference>
<dbReference type="Pfam" id="PF08214">
    <property type="entry name" value="HAT_KAT11"/>
    <property type="match status" value="1"/>
</dbReference>
<dbReference type="PROSITE" id="PS01357">
    <property type="entry name" value="ZF_ZZ_1"/>
    <property type="match status" value="1"/>
</dbReference>
<keyword evidence="3 15" id="KW-0808">Transferase</keyword>
<dbReference type="EMBL" id="QGNW01001341">
    <property type="protein sequence ID" value="RVW44831.1"/>
    <property type="molecule type" value="Genomic_DNA"/>
</dbReference>
<keyword evidence="6" id="KW-0862">Zinc</keyword>
<feature type="compositionally biased region" description="Basic and acidic residues" evidence="11">
    <location>
        <begin position="704"/>
        <end position="716"/>
    </location>
</feature>
<evidence type="ECO:0000256" key="9">
    <source>
        <dbReference type="ARBA" id="ARBA00023242"/>
    </source>
</evidence>
<evidence type="ECO:0000256" key="2">
    <source>
        <dbReference type="ARBA" id="ARBA00013184"/>
    </source>
</evidence>
<dbReference type="EC" id="2.3.1.48" evidence="2"/>
<dbReference type="PANTHER" id="PTHR13808:SF53">
    <property type="entry name" value="HISTONE ACETYLTRANSFERASE HAC2"/>
    <property type="match status" value="1"/>
</dbReference>
<dbReference type="SMART" id="SM01250">
    <property type="entry name" value="KAT11"/>
    <property type="match status" value="1"/>
</dbReference>
<dbReference type="Pfam" id="PF00628">
    <property type="entry name" value="PHD"/>
    <property type="match status" value="1"/>
</dbReference>
<dbReference type="PROSITE" id="PS50135">
    <property type="entry name" value="ZF_ZZ_2"/>
    <property type="match status" value="1"/>
</dbReference>
<keyword evidence="8" id="KW-0804">Transcription</keyword>
<dbReference type="InterPro" id="IPR000433">
    <property type="entry name" value="Znf_ZZ"/>
</dbReference>
<dbReference type="GO" id="GO:0008270">
    <property type="term" value="F:zinc ion binding"/>
    <property type="evidence" value="ECO:0007669"/>
    <property type="project" value="UniProtKB-KW"/>
</dbReference>
<gene>
    <name evidence="15" type="primary">HAC1_2</name>
    <name evidence="15" type="ORF">CK203_087066</name>
</gene>
<evidence type="ECO:0000256" key="4">
    <source>
        <dbReference type="ARBA" id="ARBA00022723"/>
    </source>
</evidence>
<evidence type="ECO:0000259" key="14">
    <source>
        <dbReference type="PROSITE" id="PS51727"/>
    </source>
</evidence>
<evidence type="ECO:0000256" key="3">
    <source>
        <dbReference type="ARBA" id="ARBA00022679"/>
    </source>
</evidence>
<dbReference type="CDD" id="cd15614">
    <property type="entry name" value="PHD_HAC_like"/>
    <property type="match status" value="1"/>
</dbReference>
<dbReference type="InterPro" id="IPR013178">
    <property type="entry name" value="Histone_AcTrfase_Rtt109/CBP"/>
</dbReference>
<dbReference type="Gene3D" id="3.30.40.10">
    <property type="entry name" value="Zinc/RING finger domain, C3HC4 (zinc finger)"/>
    <property type="match status" value="1"/>
</dbReference>
<evidence type="ECO:0000256" key="8">
    <source>
        <dbReference type="ARBA" id="ARBA00023163"/>
    </source>
</evidence>
<proteinExistence type="predicted"/>
<reference evidence="15 16" key="1">
    <citation type="journal article" date="2018" name="PLoS Genet.">
        <title>Population sequencing reveals clonal diversity and ancestral inbreeding in the grapevine cultivar Chardonnay.</title>
        <authorList>
            <person name="Roach M.J."/>
            <person name="Johnson D.L."/>
            <person name="Bohlmann J."/>
            <person name="van Vuuren H.J."/>
            <person name="Jones S.J."/>
            <person name="Pretorius I.S."/>
            <person name="Schmidt S.A."/>
            <person name="Borneman A.R."/>
        </authorList>
    </citation>
    <scope>NUCLEOTIDE SEQUENCE [LARGE SCALE GENOMIC DNA]</scope>
    <source>
        <strain evidence="16">cv. Chardonnay</strain>
        <tissue evidence="15">Leaf</tissue>
    </source>
</reference>
<keyword evidence="5 10" id="KW-0863">Zinc-finger</keyword>
<dbReference type="Proteomes" id="UP000288805">
    <property type="component" value="Unassembled WGS sequence"/>
</dbReference>
<dbReference type="Gene3D" id="3.30.60.90">
    <property type="match status" value="1"/>
</dbReference>
<evidence type="ECO:0000256" key="11">
    <source>
        <dbReference type="SAM" id="MobiDB-lite"/>
    </source>
</evidence>
<keyword evidence="9" id="KW-0539">Nucleus</keyword>
<dbReference type="InterPro" id="IPR001965">
    <property type="entry name" value="Znf_PHD"/>
</dbReference>
<dbReference type="PANTHER" id="PTHR13808">
    <property type="entry name" value="CBP/P300-RELATED"/>
    <property type="match status" value="1"/>
</dbReference>
<sequence>MVLNPCSVSKPMQTYMAEAFGQKRNHSIQNLGSSQLGGNGLLNYPIRNQVDSQIDWRKDPTIIPLRKLLTYRIYLLFRPIRSIEWKQCASNLATSLENELFLGAASKEEYVNQEKQNQLLQILIQCKLNGVNPSHQQTHRLTSTTLPSCVVMPTYGISQDCCDSDAPDPPLDHVMAASTDYGIVIPDNKSQSSFFKGSLLNDYNKRVAASVNPPNAKNMVSSFGIRPIACKMDPKLEQFPVVSAHSNGDGCSDGGAFDNGPCFSGCTSQYISQSSIRSHLKRKHLDRSTHCNEGESNQLKFRGLMGGDQNFYPMGFPSTLDQTSESLDSNLQILKQVPERISKASVSFPGMIFNGASSTLEDSQKLQELKIEPHQFHQQLHHSYRKFDKPSEAQPRGYMAKRAKSCCQKLGQNALEQPQPSLVQSHGTQFGISETNAPPFSSNGASRHENLSNTLQLSSEHQILGSYMDYQSLTVPSGKSKVSFVNYAHSTACKGHTCDSLSYSTPSSHFDNGQFSDCSISGPVRRSDATDKHQLGLRKFKKGGESLFHFSSKGQVCHVLAPSMDQHCPPKGLLNPPQCAESPASVNSEVVTVNTELVTSPTKVHTGISEIRNDVAANPLRVTSKPAQTSSPDLLVSSNEEMEPTGISEIRSDVTDDFQGLSVANVPVHSEEPTIGHEEQELQIEIKSDQVIPNIQSDFGTPATDHEEGIKFDPSKPKIGSDFSPDLMVSPNEVMEPTCISETRSDVMDNDQGLSFDDMSVLFEELSTGNEEQTLQIEIMSDLVKTPATDHEKGIKFDPSKPKIGSDCSPDLMVSPNEVMEPTGISENRSNVMDNNQGLSFVDVSVLFEELSTGNEEQMMQIEIMSGLVKTPSIDHDKEVKFDPAKPEKEGVCSPDLMVSPNKVIEPTGIGEDRSEVVGNFQGLCFSSVPVHSEEPTIGDEELEMQVEIKSDQVKPNIHSDFRTRETDHEKGVKFDSANPEIESDCTFPMAEDETKTENDCIAPTADDGIPIKSENTKRESVSLADFFTAEQIKEHIWSLRGSIQQNLSKEVAGQKITNSTSENSCQLCMADNLLFAPEPMYCSLCGTRIKHGVLYYSTQAENGATHCCCTSCYKMSRGGNITFCGFTISKAKLDKKKNNKETEESWVQCDKCESWQHQICALFNDKRDMIENAKYICPICYLKEIEANQCMSLPKDAFSGAKDLPSTMLSNHIEQRLFSRLEQERKERASAAGKNFGEVPGVEDLVVREVSSVDKQLKVNKEFLDFFHDDNYPAEFPYKSKMILLFQKIEGVDVCLFGMHVQEFGSECRQPNQRSVYISYLDSVKYFRPDIATVGGEALRTFVYNEILIGYLDYCKKRGFTTCYLWSCPPLKGEDYILYCHPRTQKTPKTDKLRQWYRSMLAKAAKENIAVELTNLYDHFFIPTGKCNTKVTAARLPYFDGDYWTTAAEDLIRNILGQAIFPKKEDFIMAHLQSFCSFCQEAILSGRRWVCNQCKNFQLCERCHDMEQNPDEQNMHSVNSMEQHVLSQVVNNVPVDTEDKDATLNNGFFENRQSILSFLQTNHYQFDTLRRAKHSSMMMLHYLHNYSAKSKEIEVTGEGVNPSAPNPWRLLDHQPPMRDIPFLPPLARQKMYGLWIHGPGGKQCYFSNGIGTGETGRAL</sequence>
<evidence type="ECO:0000259" key="13">
    <source>
        <dbReference type="PROSITE" id="PS50135"/>
    </source>
</evidence>
<evidence type="ECO:0000313" key="15">
    <source>
        <dbReference type="EMBL" id="RVW44831.1"/>
    </source>
</evidence>
<feature type="domain" description="ZZ-type" evidence="13">
    <location>
        <begin position="1472"/>
        <end position="1535"/>
    </location>
</feature>
<feature type="domain" description="PHD-type" evidence="12">
    <location>
        <begin position="1080"/>
        <end position="1184"/>
    </location>
</feature>
<accession>A0A438EAK5</accession>
<evidence type="ECO:0000256" key="10">
    <source>
        <dbReference type="PROSITE-ProRule" id="PRU00228"/>
    </source>
</evidence>
<evidence type="ECO:0000256" key="6">
    <source>
        <dbReference type="ARBA" id="ARBA00022833"/>
    </source>
</evidence>
<evidence type="ECO:0000256" key="1">
    <source>
        <dbReference type="ARBA" id="ARBA00004123"/>
    </source>
</evidence>
<comment type="subcellular location">
    <subcellularLocation>
        <location evidence="1">Nucleus</location>
    </subcellularLocation>
</comment>
<keyword evidence="7" id="KW-0805">Transcription regulation</keyword>
<evidence type="ECO:0000256" key="7">
    <source>
        <dbReference type="ARBA" id="ARBA00023015"/>
    </source>
</evidence>
<name>A0A438EAK5_VITVI</name>
<dbReference type="InterPro" id="IPR019786">
    <property type="entry name" value="Zinc_finger_PHD-type_CS"/>
</dbReference>
<dbReference type="InterPro" id="IPR011011">
    <property type="entry name" value="Znf_FYVE_PHD"/>
</dbReference>
<dbReference type="SMART" id="SM00249">
    <property type="entry name" value="PHD"/>
    <property type="match status" value="1"/>
</dbReference>
<dbReference type="InterPro" id="IPR013083">
    <property type="entry name" value="Znf_RING/FYVE/PHD"/>
</dbReference>
<dbReference type="InterPro" id="IPR043145">
    <property type="entry name" value="Znf_ZZ_sf"/>
</dbReference>
<keyword evidence="4" id="KW-0479">Metal-binding</keyword>
<evidence type="ECO:0000256" key="5">
    <source>
        <dbReference type="ARBA" id="ARBA00022771"/>
    </source>
</evidence>
<evidence type="ECO:0000313" key="16">
    <source>
        <dbReference type="Proteomes" id="UP000288805"/>
    </source>
</evidence>
<dbReference type="PROSITE" id="PS01359">
    <property type="entry name" value="ZF_PHD_1"/>
    <property type="match status" value="1"/>
</dbReference>
<protein>
    <recommendedName>
        <fullName evidence="2">histone acetyltransferase</fullName>
        <ecNumber evidence="2">2.3.1.48</ecNumber>
    </recommendedName>
</protein>
<dbReference type="InterPro" id="IPR031162">
    <property type="entry name" value="CBP_P300_HAT"/>
</dbReference>
<dbReference type="SUPFAM" id="SSF57903">
    <property type="entry name" value="FYVE/PHD zinc finger"/>
    <property type="match status" value="1"/>
</dbReference>
<dbReference type="GO" id="GO:0004402">
    <property type="term" value="F:histone acetyltransferase activity"/>
    <property type="evidence" value="ECO:0007669"/>
    <property type="project" value="InterPro"/>
</dbReference>
<dbReference type="GO" id="GO:0006355">
    <property type="term" value="P:regulation of DNA-templated transcription"/>
    <property type="evidence" value="ECO:0007669"/>
    <property type="project" value="InterPro"/>
</dbReference>
<feature type="domain" description="CBP/p300-type HAT" evidence="14">
    <location>
        <begin position="1199"/>
        <end position="1589"/>
    </location>
</feature>
<dbReference type="PROSITE" id="PS50016">
    <property type="entry name" value="ZF_PHD_2"/>
    <property type="match status" value="1"/>
</dbReference>
<comment type="caution">
    <text evidence="15">The sequence shown here is derived from an EMBL/GenBank/DDBJ whole genome shotgun (WGS) entry which is preliminary data.</text>
</comment>
<organism evidence="15 16">
    <name type="scientific">Vitis vinifera</name>
    <name type="common">Grape</name>
    <dbReference type="NCBI Taxonomy" id="29760"/>
    <lineage>
        <taxon>Eukaryota</taxon>
        <taxon>Viridiplantae</taxon>
        <taxon>Streptophyta</taxon>
        <taxon>Embryophyta</taxon>
        <taxon>Tracheophyta</taxon>
        <taxon>Spermatophyta</taxon>
        <taxon>Magnoliopsida</taxon>
        <taxon>eudicotyledons</taxon>
        <taxon>Gunneridae</taxon>
        <taxon>Pentapetalae</taxon>
        <taxon>rosids</taxon>
        <taxon>Vitales</taxon>
        <taxon>Vitaceae</taxon>
        <taxon>Viteae</taxon>
        <taxon>Vitis</taxon>
    </lineage>
</organism>
<dbReference type="InterPro" id="IPR019787">
    <property type="entry name" value="Znf_PHD-finger"/>
</dbReference>
<dbReference type="PROSITE" id="PS51727">
    <property type="entry name" value="CBP_P300_HAT"/>
    <property type="match status" value="1"/>
</dbReference>
<feature type="region of interest" description="Disordered" evidence="11">
    <location>
        <begin position="700"/>
        <end position="730"/>
    </location>
</feature>